<organism evidence="2 3">
    <name type="scientific">Sedimentitalea xiamensis</name>
    <dbReference type="NCBI Taxonomy" id="3050037"/>
    <lineage>
        <taxon>Bacteria</taxon>
        <taxon>Pseudomonadati</taxon>
        <taxon>Pseudomonadota</taxon>
        <taxon>Alphaproteobacteria</taxon>
        <taxon>Rhodobacterales</taxon>
        <taxon>Paracoccaceae</taxon>
        <taxon>Sedimentitalea</taxon>
    </lineage>
</organism>
<protein>
    <submittedName>
        <fullName evidence="2">Uncharacterized protein</fullName>
    </submittedName>
</protein>
<dbReference type="Proteomes" id="UP001227126">
    <property type="component" value="Unassembled WGS sequence"/>
</dbReference>
<gene>
    <name evidence="2" type="ORF">QO034_04925</name>
</gene>
<keyword evidence="3" id="KW-1185">Reference proteome</keyword>
<accession>A0ABT7FC97</accession>
<sequence length="178" mass="19159">MSQIDELNSRITAAMERIGAGVMMLAEREAAAAIPDPDLVQALEDERLANSQLEERLRAIKERHGDELAALRAALDVSDELDKLKADLAAQNDAMGRLDMDVQRLRLANEQLRQSNAALRKANESGVGEPHLINKAMLAELESLRAIRATDAAEVSAVLAKLEPLLASAAGLTDGEDA</sequence>
<evidence type="ECO:0000313" key="3">
    <source>
        <dbReference type="Proteomes" id="UP001227126"/>
    </source>
</evidence>
<reference evidence="2 3" key="1">
    <citation type="submission" date="2023-05" db="EMBL/GenBank/DDBJ databases">
        <title>Sedimentitalea sp. nov. JM2-8.</title>
        <authorList>
            <person name="Huang J."/>
        </authorList>
    </citation>
    <scope>NUCLEOTIDE SEQUENCE [LARGE SCALE GENOMIC DNA]</scope>
    <source>
        <strain evidence="2 3">JM2-8</strain>
    </source>
</reference>
<evidence type="ECO:0000256" key="1">
    <source>
        <dbReference type="SAM" id="Coils"/>
    </source>
</evidence>
<comment type="caution">
    <text evidence="2">The sequence shown here is derived from an EMBL/GenBank/DDBJ whole genome shotgun (WGS) entry which is preliminary data.</text>
</comment>
<dbReference type="RefSeq" id="WP_284484390.1">
    <property type="nucleotide sequence ID" value="NZ_JASNJE010000004.1"/>
</dbReference>
<evidence type="ECO:0000313" key="2">
    <source>
        <dbReference type="EMBL" id="MDK3072449.1"/>
    </source>
</evidence>
<name>A0ABT7FC97_9RHOB</name>
<keyword evidence="1" id="KW-0175">Coiled coil</keyword>
<dbReference type="EMBL" id="JASNJE010000004">
    <property type="protein sequence ID" value="MDK3072449.1"/>
    <property type="molecule type" value="Genomic_DNA"/>
</dbReference>
<feature type="coiled-coil region" evidence="1">
    <location>
        <begin position="43"/>
        <end position="125"/>
    </location>
</feature>
<proteinExistence type="predicted"/>